<sequence>MGKRLHPTDWFALLCGVMFIGIGWRYAAGPEPDPLVILPVLLVGLGFAGLLAIIAKLVRKR</sequence>
<gene>
    <name evidence="2" type="ORF">D5H75_32530</name>
</gene>
<keyword evidence="1" id="KW-1133">Transmembrane helix</keyword>
<dbReference type="AlphaFoldDB" id="A0A3A4A4E1"/>
<dbReference type="Proteomes" id="UP000265768">
    <property type="component" value="Unassembled WGS sequence"/>
</dbReference>
<feature type="transmembrane region" description="Helical" evidence="1">
    <location>
        <begin position="36"/>
        <end position="58"/>
    </location>
</feature>
<accession>A0A3A4A4E1</accession>
<name>A0A3A4A4E1_9ACTN</name>
<organism evidence="2 3">
    <name type="scientific">Bailinhaonella thermotolerans</name>
    <dbReference type="NCBI Taxonomy" id="1070861"/>
    <lineage>
        <taxon>Bacteria</taxon>
        <taxon>Bacillati</taxon>
        <taxon>Actinomycetota</taxon>
        <taxon>Actinomycetes</taxon>
        <taxon>Streptosporangiales</taxon>
        <taxon>Streptosporangiaceae</taxon>
        <taxon>Bailinhaonella</taxon>
    </lineage>
</organism>
<keyword evidence="1" id="KW-0472">Membrane</keyword>
<evidence type="ECO:0000256" key="1">
    <source>
        <dbReference type="SAM" id="Phobius"/>
    </source>
</evidence>
<dbReference type="EMBL" id="QZEY01000018">
    <property type="protein sequence ID" value="RJL23626.1"/>
    <property type="molecule type" value="Genomic_DNA"/>
</dbReference>
<evidence type="ECO:0000313" key="2">
    <source>
        <dbReference type="EMBL" id="RJL23626.1"/>
    </source>
</evidence>
<dbReference type="RefSeq" id="WP_119930414.1">
    <property type="nucleotide sequence ID" value="NZ_QZEY01000018.1"/>
</dbReference>
<evidence type="ECO:0000313" key="3">
    <source>
        <dbReference type="Proteomes" id="UP000265768"/>
    </source>
</evidence>
<reference evidence="2 3" key="1">
    <citation type="submission" date="2018-09" db="EMBL/GenBank/DDBJ databases">
        <title>YIM 75507 draft genome.</title>
        <authorList>
            <person name="Tang S."/>
            <person name="Feng Y."/>
        </authorList>
    </citation>
    <scope>NUCLEOTIDE SEQUENCE [LARGE SCALE GENOMIC DNA]</scope>
    <source>
        <strain evidence="2 3">YIM 75507</strain>
    </source>
</reference>
<protein>
    <submittedName>
        <fullName evidence="2">Uncharacterized protein</fullName>
    </submittedName>
</protein>
<keyword evidence="1" id="KW-0812">Transmembrane</keyword>
<dbReference type="OrthoDB" id="3541279at2"/>
<feature type="transmembrane region" description="Helical" evidence="1">
    <location>
        <begin position="7"/>
        <end position="24"/>
    </location>
</feature>
<keyword evidence="3" id="KW-1185">Reference proteome</keyword>
<comment type="caution">
    <text evidence="2">The sequence shown here is derived from an EMBL/GenBank/DDBJ whole genome shotgun (WGS) entry which is preliminary data.</text>
</comment>
<proteinExistence type="predicted"/>